<accession>A0AA41SSF0</accession>
<name>A0AA41SSF0_SCICA</name>
<dbReference type="Pfam" id="PF01765">
    <property type="entry name" value="RRF"/>
    <property type="match status" value="1"/>
</dbReference>
<keyword evidence="3" id="KW-0648">Protein biosynthesis</keyword>
<evidence type="ECO:0000256" key="3">
    <source>
        <dbReference type="ARBA" id="ARBA00022917"/>
    </source>
</evidence>
<dbReference type="PANTHER" id="PTHR20982">
    <property type="entry name" value="RIBOSOME RECYCLING FACTOR"/>
    <property type="match status" value="1"/>
</dbReference>
<dbReference type="InterPro" id="IPR023584">
    <property type="entry name" value="Ribosome_recyc_fac_dom"/>
</dbReference>
<dbReference type="SUPFAM" id="SSF55194">
    <property type="entry name" value="Ribosome recycling factor, RRF"/>
    <property type="match status" value="1"/>
</dbReference>
<gene>
    <name evidence="6" type="ORF">SUZIE_110840</name>
</gene>
<evidence type="ECO:0000259" key="5">
    <source>
        <dbReference type="Pfam" id="PF01765"/>
    </source>
</evidence>
<dbReference type="AlphaFoldDB" id="A0AA41SSF0"/>
<comment type="similarity">
    <text evidence="1">Belongs to the RRF family.</text>
</comment>
<proteinExistence type="inferred from homology"/>
<protein>
    <recommendedName>
        <fullName evidence="2">Ribosome-recycling factor, mitochondrial</fullName>
    </recommendedName>
    <alternativeName>
        <fullName evidence="4">Ribosome-releasing factor, mitochondrial</fullName>
    </alternativeName>
</protein>
<evidence type="ECO:0000256" key="2">
    <source>
        <dbReference type="ARBA" id="ARBA00020581"/>
    </source>
</evidence>
<dbReference type="Proteomes" id="UP001166674">
    <property type="component" value="Unassembled WGS sequence"/>
</dbReference>
<dbReference type="InterPro" id="IPR036191">
    <property type="entry name" value="RRF_sf"/>
</dbReference>
<feature type="domain" description="Ribosome recycling factor" evidence="5">
    <location>
        <begin position="6"/>
        <end position="114"/>
    </location>
</feature>
<dbReference type="InterPro" id="IPR002661">
    <property type="entry name" value="Ribosome_recyc_fac"/>
</dbReference>
<dbReference type="FunFam" id="1.10.132.20:FF:000003">
    <property type="entry name" value="ribosome-recycling factor, mitochondrial isoform X2"/>
    <property type="match status" value="1"/>
</dbReference>
<keyword evidence="7" id="KW-1185">Reference proteome</keyword>
<dbReference type="GO" id="GO:0043023">
    <property type="term" value="F:ribosomal large subunit binding"/>
    <property type="evidence" value="ECO:0007669"/>
    <property type="project" value="TreeGrafter"/>
</dbReference>
<dbReference type="Gene3D" id="1.10.132.20">
    <property type="entry name" value="Ribosome-recycling factor"/>
    <property type="match status" value="1"/>
</dbReference>
<dbReference type="EMBL" id="JAATJV010159000">
    <property type="protein sequence ID" value="MBZ3871020.1"/>
    <property type="molecule type" value="Genomic_DNA"/>
</dbReference>
<organism evidence="6 7">
    <name type="scientific">Sciurus carolinensis</name>
    <name type="common">Eastern gray squirrel</name>
    <dbReference type="NCBI Taxonomy" id="30640"/>
    <lineage>
        <taxon>Eukaryota</taxon>
        <taxon>Metazoa</taxon>
        <taxon>Chordata</taxon>
        <taxon>Craniata</taxon>
        <taxon>Vertebrata</taxon>
        <taxon>Euteleostomi</taxon>
        <taxon>Mammalia</taxon>
        <taxon>Eutheria</taxon>
        <taxon>Euarchontoglires</taxon>
        <taxon>Glires</taxon>
        <taxon>Rodentia</taxon>
        <taxon>Sciuromorpha</taxon>
        <taxon>Sciuridae</taxon>
        <taxon>Sciurinae</taxon>
        <taxon>Sciurini</taxon>
        <taxon>Sciurus</taxon>
    </lineage>
</organism>
<comment type="caution">
    <text evidence="6">The sequence shown here is derived from an EMBL/GenBank/DDBJ whole genome shotgun (WGS) entry which is preliminary data.</text>
</comment>
<reference evidence="6" key="1">
    <citation type="submission" date="2020-03" db="EMBL/GenBank/DDBJ databases">
        <title>Studies in the Genomics of Life Span.</title>
        <authorList>
            <person name="Glass D."/>
        </authorList>
    </citation>
    <scope>NUCLEOTIDE SEQUENCE</scope>
    <source>
        <strain evidence="6">SUZIE</strain>
        <tissue evidence="6">Muscle</tissue>
    </source>
</reference>
<dbReference type="PANTHER" id="PTHR20982:SF10">
    <property type="entry name" value="RIBOSOME-RECYCLING FACTOR, MITOCHONDRIAL"/>
    <property type="match status" value="1"/>
</dbReference>
<evidence type="ECO:0000313" key="6">
    <source>
        <dbReference type="EMBL" id="MBZ3871020.1"/>
    </source>
</evidence>
<evidence type="ECO:0000313" key="7">
    <source>
        <dbReference type="Proteomes" id="UP001166674"/>
    </source>
</evidence>
<dbReference type="GO" id="GO:0006412">
    <property type="term" value="P:translation"/>
    <property type="evidence" value="ECO:0007669"/>
    <property type="project" value="UniProtKB-KW"/>
</dbReference>
<evidence type="ECO:0000256" key="1">
    <source>
        <dbReference type="ARBA" id="ARBA00005912"/>
    </source>
</evidence>
<dbReference type="GO" id="GO:0005739">
    <property type="term" value="C:mitochondrion"/>
    <property type="evidence" value="ECO:0007669"/>
    <property type="project" value="TreeGrafter"/>
</dbReference>
<evidence type="ECO:0000256" key="4">
    <source>
        <dbReference type="ARBA" id="ARBA00033107"/>
    </source>
</evidence>
<sequence length="204" mass="22689">MASFPECLAAAINAIRESGMNLNPEVEGPLIREPIPIVTREHREMLVKLAKQNTNEAKDSLLRVRTNAMNKLKKSKDKTSEDTIRLIEKQISQMADDTVAKLDRQLAVKTKKLLGSKSISTQPHSSLFLMDLIGGKLALLPLSPPTWKSVTVVSVQGRLYHPVGHSDLLILFLLPPAHSTLSLLAWLPSENICCWKRVFMGHLP</sequence>